<evidence type="ECO:0000313" key="3">
    <source>
        <dbReference type="Proteomes" id="UP000003843"/>
    </source>
</evidence>
<feature type="compositionally biased region" description="Polar residues" evidence="1">
    <location>
        <begin position="1"/>
        <end position="10"/>
    </location>
</feature>
<dbReference type="AlphaFoldDB" id="D0W7S5"/>
<organism evidence="2 3">
    <name type="scientific">Neisseria lactamica ATCC 23970</name>
    <dbReference type="NCBI Taxonomy" id="546265"/>
    <lineage>
        <taxon>Bacteria</taxon>
        <taxon>Pseudomonadati</taxon>
        <taxon>Pseudomonadota</taxon>
        <taxon>Betaproteobacteria</taxon>
        <taxon>Neisseriales</taxon>
        <taxon>Neisseriaceae</taxon>
        <taxon>Neisseria</taxon>
    </lineage>
</organism>
<dbReference type="EMBL" id="ACEQ02000005">
    <property type="protein sequence ID" value="EEZ76460.1"/>
    <property type="molecule type" value="Genomic_DNA"/>
</dbReference>
<name>D0W7S5_NEILA</name>
<proteinExistence type="predicted"/>
<protein>
    <submittedName>
        <fullName evidence="2">Uncharacterized protein</fullName>
    </submittedName>
</protein>
<evidence type="ECO:0000313" key="2">
    <source>
        <dbReference type="EMBL" id="EEZ76460.1"/>
    </source>
</evidence>
<accession>D0W7S5</accession>
<reference evidence="2 3" key="1">
    <citation type="submission" date="2009-10" db="EMBL/GenBank/DDBJ databases">
        <authorList>
            <person name="Weinstock G."/>
            <person name="Sodergren E."/>
            <person name="Clifton S."/>
            <person name="Fulton L."/>
            <person name="Fulton B."/>
            <person name="Courtney L."/>
            <person name="Fronick C."/>
            <person name="Harrison M."/>
            <person name="Strong C."/>
            <person name="Farmer C."/>
            <person name="Delahaunty K."/>
            <person name="Markovic C."/>
            <person name="Hall O."/>
            <person name="Minx P."/>
            <person name="Tomlinson C."/>
            <person name="Mitreva M."/>
            <person name="Nelson J."/>
            <person name="Hou S."/>
            <person name="Wollam A."/>
            <person name="Pepin K.H."/>
            <person name="Johnson M."/>
            <person name="Bhonagiri V."/>
            <person name="Nash W.E."/>
            <person name="Warren W."/>
            <person name="Chinwalla A."/>
            <person name="Mardis E.R."/>
            <person name="Wilson R.K."/>
        </authorList>
    </citation>
    <scope>NUCLEOTIDE SEQUENCE [LARGE SCALE GENOMIC DNA]</scope>
    <source>
        <strain evidence="2 3">ATCC 23970</strain>
    </source>
</reference>
<dbReference type="Proteomes" id="UP000003843">
    <property type="component" value="Unassembled WGS sequence"/>
</dbReference>
<gene>
    <name evidence="2" type="ORF">NEILACOT_03575</name>
</gene>
<sequence length="41" mass="4776">MFRYETQTGRGMSESRLKFAVGKHKGETKMPSEGFRRHLFG</sequence>
<feature type="compositionally biased region" description="Basic and acidic residues" evidence="1">
    <location>
        <begin position="24"/>
        <end position="41"/>
    </location>
</feature>
<feature type="region of interest" description="Disordered" evidence="1">
    <location>
        <begin position="1"/>
        <end position="41"/>
    </location>
</feature>
<evidence type="ECO:0000256" key="1">
    <source>
        <dbReference type="SAM" id="MobiDB-lite"/>
    </source>
</evidence>
<comment type="caution">
    <text evidence="2">The sequence shown here is derived from an EMBL/GenBank/DDBJ whole genome shotgun (WGS) entry which is preliminary data.</text>
</comment>